<feature type="region of interest" description="Disordered" evidence="1">
    <location>
        <begin position="176"/>
        <end position="198"/>
    </location>
</feature>
<keyword evidence="3" id="KW-1185">Reference proteome</keyword>
<dbReference type="OrthoDB" id="5957871at2759"/>
<accession>B4JGU1</accession>
<dbReference type="HOGENOM" id="CLU_113862_0_0_1"/>
<sequence>MQLRGDYSSTSAVNSAAKTIVTITAPPAAAASVSSLHLGAGRPSSVSTLTLASVPPSLLLEASMSGLKGGSVSAANTPIAPAMKHISFAMGPGTSTASCSGSGHHVSFMPMPLPMMGVKRFRESSTSLSSPTAVTTVATSSAPSLIEAEAKSSTSGHHAALELRQSVQSQITTLEDVDDVEHSDENSSDSESVGLALVQTTPQLEYQVGMASSSSSASVK</sequence>
<dbReference type="PhylomeDB" id="B4JGU1"/>
<gene>
    <name evidence="2" type="primary">Dgri\GH18690</name>
    <name evidence="2" type="ORF">Dgri_GH18690</name>
</gene>
<dbReference type="EMBL" id="CH916369">
    <property type="protein sequence ID" value="EDV92695.1"/>
    <property type="molecule type" value="Genomic_DNA"/>
</dbReference>
<evidence type="ECO:0000313" key="3">
    <source>
        <dbReference type="Proteomes" id="UP000001070"/>
    </source>
</evidence>
<evidence type="ECO:0000313" key="2">
    <source>
        <dbReference type="EMBL" id="EDV92695.1"/>
    </source>
</evidence>
<feature type="compositionally biased region" description="Acidic residues" evidence="1">
    <location>
        <begin position="176"/>
        <end position="188"/>
    </location>
</feature>
<dbReference type="OMA" id="NTSTHRI"/>
<evidence type="ECO:0000256" key="1">
    <source>
        <dbReference type="SAM" id="MobiDB-lite"/>
    </source>
</evidence>
<dbReference type="eggNOG" id="ENOG502T3U7">
    <property type="taxonomic scope" value="Eukaryota"/>
</dbReference>
<name>B4JGU1_DROGR</name>
<proteinExistence type="predicted"/>
<protein>
    <submittedName>
        <fullName evidence="2">GH18690</fullName>
    </submittedName>
</protein>
<dbReference type="AlphaFoldDB" id="B4JGU1"/>
<reference evidence="2 3" key="1">
    <citation type="journal article" date="2007" name="Nature">
        <title>Evolution of genes and genomes on the Drosophila phylogeny.</title>
        <authorList>
            <consortium name="Drosophila 12 Genomes Consortium"/>
            <person name="Clark A.G."/>
            <person name="Eisen M.B."/>
            <person name="Smith D.R."/>
            <person name="Bergman C.M."/>
            <person name="Oliver B."/>
            <person name="Markow T.A."/>
            <person name="Kaufman T.C."/>
            <person name="Kellis M."/>
            <person name="Gelbart W."/>
            <person name="Iyer V.N."/>
            <person name="Pollard D.A."/>
            <person name="Sackton T.B."/>
            <person name="Larracuente A.M."/>
            <person name="Singh N.D."/>
            <person name="Abad J.P."/>
            <person name="Abt D.N."/>
            <person name="Adryan B."/>
            <person name="Aguade M."/>
            <person name="Akashi H."/>
            <person name="Anderson W.W."/>
            <person name="Aquadro C.F."/>
            <person name="Ardell D.H."/>
            <person name="Arguello R."/>
            <person name="Artieri C.G."/>
            <person name="Barbash D.A."/>
            <person name="Barker D."/>
            <person name="Barsanti P."/>
            <person name="Batterham P."/>
            <person name="Batzoglou S."/>
            <person name="Begun D."/>
            <person name="Bhutkar A."/>
            <person name="Blanco E."/>
            <person name="Bosak S.A."/>
            <person name="Bradley R.K."/>
            <person name="Brand A.D."/>
            <person name="Brent M.R."/>
            <person name="Brooks A.N."/>
            <person name="Brown R.H."/>
            <person name="Butlin R.K."/>
            <person name="Caggese C."/>
            <person name="Calvi B.R."/>
            <person name="Bernardo de Carvalho A."/>
            <person name="Caspi A."/>
            <person name="Castrezana S."/>
            <person name="Celniker S.E."/>
            <person name="Chang J.L."/>
            <person name="Chapple C."/>
            <person name="Chatterji S."/>
            <person name="Chinwalla A."/>
            <person name="Civetta A."/>
            <person name="Clifton S.W."/>
            <person name="Comeron J.M."/>
            <person name="Costello J.C."/>
            <person name="Coyne J.A."/>
            <person name="Daub J."/>
            <person name="David R.G."/>
            <person name="Delcher A.L."/>
            <person name="Delehaunty K."/>
            <person name="Do C.B."/>
            <person name="Ebling H."/>
            <person name="Edwards K."/>
            <person name="Eickbush T."/>
            <person name="Evans J.D."/>
            <person name="Filipski A."/>
            <person name="Findeiss S."/>
            <person name="Freyhult E."/>
            <person name="Fulton L."/>
            <person name="Fulton R."/>
            <person name="Garcia A.C."/>
            <person name="Gardiner A."/>
            <person name="Garfield D.A."/>
            <person name="Garvin B.E."/>
            <person name="Gibson G."/>
            <person name="Gilbert D."/>
            <person name="Gnerre S."/>
            <person name="Godfrey J."/>
            <person name="Good R."/>
            <person name="Gotea V."/>
            <person name="Gravely B."/>
            <person name="Greenberg A.J."/>
            <person name="Griffiths-Jones S."/>
            <person name="Gross S."/>
            <person name="Guigo R."/>
            <person name="Gustafson E.A."/>
            <person name="Haerty W."/>
            <person name="Hahn M.W."/>
            <person name="Halligan D.L."/>
            <person name="Halpern A.L."/>
            <person name="Halter G.M."/>
            <person name="Han M.V."/>
            <person name="Heger A."/>
            <person name="Hillier L."/>
            <person name="Hinrichs A.S."/>
            <person name="Holmes I."/>
            <person name="Hoskins R.A."/>
            <person name="Hubisz M.J."/>
            <person name="Hultmark D."/>
            <person name="Huntley M.A."/>
            <person name="Jaffe D.B."/>
            <person name="Jagadeeshan S."/>
            <person name="Jeck W.R."/>
            <person name="Johnson J."/>
            <person name="Jones C.D."/>
            <person name="Jordan W.C."/>
            <person name="Karpen G.H."/>
            <person name="Kataoka E."/>
            <person name="Keightley P.D."/>
            <person name="Kheradpour P."/>
            <person name="Kirkness E.F."/>
            <person name="Koerich L.B."/>
            <person name="Kristiansen K."/>
            <person name="Kudrna D."/>
            <person name="Kulathinal R.J."/>
            <person name="Kumar S."/>
            <person name="Kwok R."/>
            <person name="Lander E."/>
            <person name="Langley C.H."/>
            <person name="Lapoint R."/>
            <person name="Lazzaro B.P."/>
            <person name="Lee S.J."/>
            <person name="Levesque L."/>
            <person name="Li R."/>
            <person name="Lin C.F."/>
            <person name="Lin M.F."/>
            <person name="Lindblad-Toh K."/>
            <person name="Llopart A."/>
            <person name="Long M."/>
            <person name="Low L."/>
            <person name="Lozovsky E."/>
            <person name="Lu J."/>
            <person name="Luo M."/>
            <person name="Machado C.A."/>
            <person name="Makalowski W."/>
            <person name="Marzo M."/>
            <person name="Matsuda M."/>
            <person name="Matzkin L."/>
            <person name="McAllister B."/>
            <person name="McBride C.S."/>
            <person name="McKernan B."/>
            <person name="McKernan K."/>
            <person name="Mendez-Lago M."/>
            <person name="Minx P."/>
            <person name="Mollenhauer M.U."/>
            <person name="Montooth K."/>
            <person name="Mount S.M."/>
            <person name="Mu X."/>
            <person name="Myers E."/>
            <person name="Negre B."/>
            <person name="Newfeld S."/>
            <person name="Nielsen R."/>
            <person name="Noor M.A."/>
            <person name="O'Grady P."/>
            <person name="Pachter L."/>
            <person name="Papaceit M."/>
            <person name="Parisi M.J."/>
            <person name="Parisi M."/>
            <person name="Parts L."/>
            <person name="Pedersen J.S."/>
            <person name="Pesole G."/>
            <person name="Phillippy A.M."/>
            <person name="Ponting C.P."/>
            <person name="Pop M."/>
            <person name="Porcelli D."/>
            <person name="Powell J.R."/>
            <person name="Prohaska S."/>
            <person name="Pruitt K."/>
            <person name="Puig M."/>
            <person name="Quesneville H."/>
            <person name="Ram K.R."/>
            <person name="Rand D."/>
            <person name="Rasmussen M.D."/>
            <person name="Reed L.K."/>
            <person name="Reenan R."/>
            <person name="Reily A."/>
            <person name="Remington K.A."/>
            <person name="Rieger T.T."/>
            <person name="Ritchie M.G."/>
            <person name="Robin C."/>
            <person name="Rogers Y.H."/>
            <person name="Rohde C."/>
            <person name="Rozas J."/>
            <person name="Rubenfield M.J."/>
            <person name="Ruiz A."/>
            <person name="Russo S."/>
            <person name="Salzberg S.L."/>
            <person name="Sanchez-Gracia A."/>
            <person name="Saranga D.J."/>
            <person name="Sato H."/>
            <person name="Schaeffer S.W."/>
            <person name="Schatz M.C."/>
            <person name="Schlenke T."/>
            <person name="Schwartz R."/>
            <person name="Segarra C."/>
            <person name="Singh R.S."/>
            <person name="Sirot L."/>
            <person name="Sirota M."/>
            <person name="Sisneros N.B."/>
            <person name="Smith C.D."/>
            <person name="Smith T.F."/>
            <person name="Spieth J."/>
            <person name="Stage D.E."/>
            <person name="Stark A."/>
            <person name="Stephan W."/>
            <person name="Strausberg R.L."/>
            <person name="Strempel S."/>
            <person name="Sturgill D."/>
            <person name="Sutton G."/>
            <person name="Sutton G.G."/>
            <person name="Tao W."/>
            <person name="Teichmann S."/>
            <person name="Tobari Y.N."/>
            <person name="Tomimura Y."/>
            <person name="Tsolas J.M."/>
            <person name="Valente V.L."/>
            <person name="Venter E."/>
            <person name="Venter J.C."/>
            <person name="Vicario S."/>
            <person name="Vieira F.G."/>
            <person name="Vilella A.J."/>
            <person name="Villasante A."/>
            <person name="Walenz B."/>
            <person name="Wang J."/>
            <person name="Wasserman M."/>
            <person name="Watts T."/>
            <person name="Wilson D."/>
            <person name="Wilson R.K."/>
            <person name="Wing R.A."/>
            <person name="Wolfner M.F."/>
            <person name="Wong A."/>
            <person name="Wong G.K."/>
            <person name="Wu C.I."/>
            <person name="Wu G."/>
            <person name="Yamamoto D."/>
            <person name="Yang H.P."/>
            <person name="Yang S.P."/>
            <person name="Yorke J.A."/>
            <person name="Yoshida K."/>
            <person name="Zdobnov E."/>
            <person name="Zhang P."/>
            <person name="Zhang Y."/>
            <person name="Zimin A.V."/>
            <person name="Baldwin J."/>
            <person name="Abdouelleil A."/>
            <person name="Abdulkadir J."/>
            <person name="Abebe A."/>
            <person name="Abera B."/>
            <person name="Abreu J."/>
            <person name="Acer S.C."/>
            <person name="Aftuck L."/>
            <person name="Alexander A."/>
            <person name="An P."/>
            <person name="Anderson E."/>
            <person name="Anderson S."/>
            <person name="Arachi H."/>
            <person name="Azer M."/>
            <person name="Bachantsang P."/>
            <person name="Barry A."/>
            <person name="Bayul T."/>
            <person name="Berlin A."/>
            <person name="Bessette D."/>
            <person name="Bloom T."/>
            <person name="Blye J."/>
            <person name="Boguslavskiy L."/>
            <person name="Bonnet C."/>
            <person name="Boukhgalter B."/>
            <person name="Bourzgui I."/>
            <person name="Brown A."/>
            <person name="Cahill P."/>
            <person name="Channer S."/>
            <person name="Cheshatsang Y."/>
            <person name="Chuda L."/>
            <person name="Citroen M."/>
            <person name="Collymore A."/>
            <person name="Cooke P."/>
            <person name="Costello M."/>
            <person name="D'Aco K."/>
            <person name="Daza R."/>
            <person name="De Haan G."/>
            <person name="DeGray S."/>
            <person name="DeMaso C."/>
            <person name="Dhargay N."/>
            <person name="Dooley K."/>
            <person name="Dooley E."/>
            <person name="Doricent M."/>
            <person name="Dorje P."/>
            <person name="Dorjee K."/>
            <person name="Dupes A."/>
            <person name="Elong R."/>
            <person name="Falk J."/>
            <person name="Farina A."/>
            <person name="Faro S."/>
            <person name="Ferguson D."/>
            <person name="Fisher S."/>
            <person name="Foley C.D."/>
            <person name="Franke A."/>
            <person name="Friedrich D."/>
            <person name="Gadbois L."/>
            <person name="Gearin G."/>
            <person name="Gearin C.R."/>
            <person name="Giannoukos G."/>
            <person name="Goode T."/>
            <person name="Graham J."/>
            <person name="Grandbois E."/>
            <person name="Grewal S."/>
            <person name="Gyaltsen K."/>
            <person name="Hafez N."/>
            <person name="Hagos B."/>
            <person name="Hall J."/>
            <person name="Henson C."/>
            <person name="Hollinger A."/>
            <person name="Honan T."/>
            <person name="Huard M.D."/>
            <person name="Hughes L."/>
            <person name="Hurhula B."/>
            <person name="Husby M.E."/>
            <person name="Kamat A."/>
            <person name="Kanga B."/>
            <person name="Kashin S."/>
            <person name="Khazanovich D."/>
            <person name="Kisner P."/>
            <person name="Lance K."/>
            <person name="Lara M."/>
            <person name="Lee W."/>
            <person name="Lennon N."/>
            <person name="Letendre F."/>
            <person name="LeVine R."/>
            <person name="Lipovsky A."/>
            <person name="Liu X."/>
            <person name="Liu J."/>
            <person name="Liu S."/>
            <person name="Lokyitsang T."/>
            <person name="Lokyitsang Y."/>
            <person name="Lubonja R."/>
            <person name="Lui A."/>
            <person name="MacDonald P."/>
            <person name="Magnisalis V."/>
            <person name="Maru K."/>
            <person name="Matthews C."/>
            <person name="McCusker W."/>
            <person name="McDonough S."/>
            <person name="Mehta T."/>
            <person name="Meldrim J."/>
            <person name="Meneus L."/>
            <person name="Mihai O."/>
            <person name="Mihalev A."/>
            <person name="Mihova T."/>
            <person name="Mittelman R."/>
            <person name="Mlenga V."/>
            <person name="Montmayeur A."/>
            <person name="Mulrain L."/>
            <person name="Navidi A."/>
            <person name="Naylor J."/>
            <person name="Negash T."/>
            <person name="Nguyen T."/>
            <person name="Nguyen N."/>
            <person name="Nicol R."/>
            <person name="Norbu C."/>
            <person name="Norbu N."/>
            <person name="Novod N."/>
            <person name="O'Neill B."/>
            <person name="Osman S."/>
            <person name="Markiewicz E."/>
            <person name="Oyono O.L."/>
            <person name="Patti C."/>
            <person name="Phunkhang P."/>
            <person name="Pierre F."/>
            <person name="Priest M."/>
            <person name="Raghuraman S."/>
            <person name="Rege F."/>
            <person name="Reyes R."/>
            <person name="Rise C."/>
            <person name="Rogov P."/>
            <person name="Ross K."/>
            <person name="Ryan E."/>
            <person name="Settipalli S."/>
            <person name="Shea T."/>
            <person name="Sherpa N."/>
            <person name="Shi L."/>
            <person name="Shih D."/>
            <person name="Sparrow T."/>
            <person name="Spaulding J."/>
            <person name="Stalker J."/>
            <person name="Stange-Thomann N."/>
            <person name="Stavropoulos S."/>
            <person name="Stone C."/>
            <person name="Strader C."/>
            <person name="Tesfaye S."/>
            <person name="Thomson T."/>
            <person name="Thoulutsang Y."/>
            <person name="Thoulutsang D."/>
            <person name="Topham K."/>
            <person name="Topping I."/>
            <person name="Tsamla T."/>
            <person name="Vassiliev H."/>
            <person name="Vo A."/>
            <person name="Wangchuk T."/>
            <person name="Wangdi T."/>
            <person name="Weiand M."/>
            <person name="Wilkinson J."/>
            <person name="Wilson A."/>
            <person name="Yadav S."/>
            <person name="Young G."/>
            <person name="Yu Q."/>
            <person name="Zembek L."/>
            <person name="Zhong D."/>
            <person name="Zimmer A."/>
            <person name="Zwirko Z."/>
            <person name="Jaffe D.B."/>
            <person name="Alvarez P."/>
            <person name="Brockman W."/>
            <person name="Butler J."/>
            <person name="Chin C."/>
            <person name="Gnerre S."/>
            <person name="Grabherr M."/>
            <person name="Kleber M."/>
            <person name="Mauceli E."/>
            <person name="MacCallum I."/>
        </authorList>
    </citation>
    <scope>NUCLEOTIDE SEQUENCE [LARGE SCALE GENOMIC DNA]</scope>
    <source>
        <strain evidence="3">Tucson 15287-2541.00</strain>
    </source>
</reference>
<dbReference type="Proteomes" id="UP000001070">
    <property type="component" value="Unassembled WGS sequence"/>
</dbReference>
<organism evidence="3">
    <name type="scientific">Drosophila grimshawi</name>
    <name type="common">Hawaiian fruit fly</name>
    <name type="synonym">Idiomyia grimshawi</name>
    <dbReference type="NCBI Taxonomy" id="7222"/>
    <lineage>
        <taxon>Eukaryota</taxon>
        <taxon>Metazoa</taxon>
        <taxon>Ecdysozoa</taxon>
        <taxon>Arthropoda</taxon>
        <taxon>Hexapoda</taxon>
        <taxon>Insecta</taxon>
        <taxon>Pterygota</taxon>
        <taxon>Neoptera</taxon>
        <taxon>Endopterygota</taxon>
        <taxon>Diptera</taxon>
        <taxon>Brachycera</taxon>
        <taxon>Muscomorpha</taxon>
        <taxon>Ephydroidea</taxon>
        <taxon>Drosophilidae</taxon>
        <taxon>Drosophila</taxon>
        <taxon>Hawaiian Drosophila</taxon>
    </lineage>
</organism>